<evidence type="ECO:0000313" key="3">
    <source>
        <dbReference type="EMBL" id="MDJ1173880.1"/>
    </source>
</evidence>
<dbReference type="RefSeq" id="WP_283766222.1">
    <property type="nucleotide sequence ID" value="NZ_JAQOSO010000031.1"/>
</dbReference>
<keyword evidence="2" id="KW-0732">Signal</keyword>
<dbReference type="EMBL" id="JAQOSO010000031">
    <property type="protein sequence ID" value="MDJ1173880.1"/>
    <property type="molecule type" value="Genomic_DNA"/>
</dbReference>
<accession>A0ABT7B3X0</accession>
<reference evidence="3 4" key="1">
    <citation type="submission" date="2023-01" db="EMBL/GenBank/DDBJ databases">
        <title>Novel diversity within Roseofilum (Cyanobacteria; Desertifilaceae) from marine benthic mats with descriptions of four novel species.</title>
        <authorList>
            <person name="Wang Y."/>
            <person name="Berthold D.E."/>
            <person name="Hu J."/>
            <person name="Lefler F.W."/>
            <person name="Laughinghouse H.D. IV."/>
        </authorList>
    </citation>
    <scope>NUCLEOTIDE SEQUENCE [LARGE SCALE GENOMIC DNA]</scope>
    <source>
        <strain evidence="3 4">BLCC-M114</strain>
    </source>
</reference>
<gene>
    <name evidence="3" type="ORF">PMG25_07215</name>
</gene>
<dbReference type="PROSITE" id="PS50231">
    <property type="entry name" value="RICIN_B_LECTIN"/>
    <property type="match status" value="1"/>
</dbReference>
<evidence type="ECO:0000313" key="4">
    <source>
        <dbReference type="Proteomes" id="UP001235849"/>
    </source>
</evidence>
<evidence type="ECO:0000256" key="2">
    <source>
        <dbReference type="SAM" id="SignalP"/>
    </source>
</evidence>
<dbReference type="CDD" id="cd00161">
    <property type="entry name" value="beta-trefoil_Ricin-like"/>
    <property type="match status" value="1"/>
</dbReference>
<feature type="compositionally biased region" description="Polar residues" evidence="1">
    <location>
        <begin position="325"/>
        <end position="352"/>
    </location>
</feature>
<comment type="caution">
    <text evidence="3">The sequence shown here is derived from an EMBL/GenBank/DDBJ whole genome shotgun (WGS) entry which is preliminary data.</text>
</comment>
<feature type="region of interest" description="Disordered" evidence="1">
    <location>
        <begin position="310"/>
        <end position="352"/>
    </location>
</feature>
<sequence length="488" mass="52481">MKFNLNRFNKKFLTALSVAGIALLLSMGANQATAQSRREGFLRNQLSGRCLDISGSPGVKNGANIKLTNCELSGNNNDRTRTDHRWEFVPGPRASGSSSQSKSWRVLPGKARDIGDGWLIGGSPVPGGYTIFRWDGSNWRVMPGGAVRIGGNSRNPYVVNDKGNIFRWDGSTWRVLPGKARDVGDGWIIGTNPVSGGYGIYKWNGSGWEYMRGGAVRIGGNSRNPSVVNDNNDIFRWNGSGWEQVPGKARDIGDGWLIGMNSVRGGHEVYQWNGSGWNPTGGGAVSIGGNSSNPYVVNDNMDIFRWEGVSAQTSSGSSSSPSRSQTNYMPPETSSQVNTNNSTRMNGGNSTAKATLYRGGRLVIEGEAIATERTQGVRSTVNVIGTDRRGRVLFVSQSLDIPTACGTWDPGCSSRRSGSSNQNISPEIAKYVSSLQIVFSERGGPTVIQRTTQQIRQACKTYTDLHPLVRAAIASATNGGSEACNLAR</sequence>
<feature type="signal peptide" evidence="2">
    <location>
        <begin position="1"/>
        <end position="34"/>
    </location>
</feature>
<keyword evidence="4" id="KW-1185">Reference proteome</keyword>
<feature type="chain" id="PRO_5045172409" description="Ricin B lectin domain-containing protein" evidence="2">
    <location>
        <begin position="35"/>
        <end position="488"/>
    </location>
</feature>
<evidence type="ECO:0008006" key="5">
    <source>
        <dbReference type="Google" id="ProtNLM"/>
    </source>
</evidence>
<feature type="compositionally biased region" description="Low complexity" evidence="1">
    <location>
        <begin position="310"/>
        <end position="324"/>
    </location>
</feature>
<evidence type="ECO:0000256" key="1">
    <source>
        <dbReference type="SAM" id="MobiDB-lite"/>
    </source>
</evidence>
<protein>
    <recommendedName>
        <fullName evidence="5">Ricin B lectin domain-containing protein</fullName>
    </recommendedName>
</protein>
<proteinExistence type="predicted"/>
<name>A0ABT7B3X0_9CYAN</name>
<organism evidence="3 4">
    <name type="scientific">Roseofilum capinflatum BLCC-M114</name>
    <dbReference type="NCBI Taxonomy" id="3022440"/>
    <lineage>
        <taxon>Bacteria</taxon>
        <taxon>Bacillati</taxon>
        <taxon>Cyanobacteriota</taxon>
        <taxon>Cyanophyceae</taxon>
        <taxon>Desertifilales</taxon>
        <taxon>Desertifilaceae</taxon>
        <taxon>Roseofilum</taxon>
        <taxon>Roseofilum capinflatum</taxon>
    </lineage>
</organism>
<dbReference type="Proteomes" id="UP001235849">
    <property type="component" value="Unassembled WGS sequence"/>
</dbReference>